<protein>
    <recommendedName>
        <fullName evidence="1">Tyrosine specific protein phosphatases domain-containing protein</fullName>
    </recommendedName>
</protein>
<accession>A0A6A6HD85</accession>
<dbReference type="EMBL" id="ML991788">
    <property type="protein sequence ID" value="KAF2236007.1"/>
    <property type="molecule type" value="Genomic_DNA"/>
</dbReference>
<dbReference type="OrthoDB" id="449382at2759"/>
<dbReference type="AlphaFoldDB" id="A0A6A6HD85"/>
<dbReference type="Proteomes" id="UP000800092">
    <property type="component" value="Unassembled WGS sequence"/>
</dbReference>
<gene>
    <name evidence="2" type="ORF">EV356DRAFT_531543</name>
</gene>
<evidence type="ECO:0000313" key="2">
    <source>
        <dbReference type="EMBL" id="KAF2236007.1"/>
    </source>
</evidence>
<reference evidence="2" key="1">
    <citation type="journal article" date="2020" name="Stud. Mycol.">
        <title>101 Dothideomycetes genomes: a test case for predicting lifestyles and emergence of pathogens.</title>
        <authorList>
            <person name="Haridas S."/>
            <person name="Albert R."/>
            <person name="Binder M."/>
            <person name="Bloem J."/>
            <person name="Labutti K."/>
            <person name="Salamov A."/>
            <person name="Andreopoulos B."/>
            <person name="Baker S."/>
            <person name="Barry K."/>
            <person name="Bills G."/>
            <person name="Bluhm B."/>
            <person name="Cannon C."/>
            <person name="Castanera R."/>
            <person name="Culley D."/>
            <person name="Daum C."/>
            <person name="Ezra D."/>
            <person name="Gonzalez J."/>
            <person name="Henrissat B."/>
            <person name="Kuo A."/>
            <person name="Liang C."/>
            <person name="Lipzen A."/>
            <person name="Lutzoni F."/>
            <person name="Magnuson J."/>
            <person name="Mondo S."/>
            <person name="Nolan M."/>
            <person name="Ohm R."/>
            <person name="Pangilinan J."/>
            <person name="Park H.-J."/>
            <person name="Ramirez L."/>
            <person name="Alfaro M."/>
            <person name="Sun H."/>
            <person name="Tritt A."/>
            <person name="Yoshinaga Y."/>
            <person name="Zwiers L.-H."/>
            <person name="Turgeon B."/>
            <person name="Goodwin S."/>
            <person name="Spatafora J."/>
            <person name="Crous P."/>
            <person name="Grigoriev I."/>
        </authorList>
    </citation>
    <scope>NUCLEOTIDE SEQUENCE</scope>
    <source>
        <strain evidence="2">Tuck. ex Michener</strain>
    </source>
</reference>
<dbReference type="GO" id="GO:0004721">
    <property type="term" value="F:phosphoprotein phosphatase activity"/>
    <property type="evidence" value="ECO:0007669"/>
    <property type="project" value="InterPro"/>
</dbReference>
<dbReference type="InterPro" id="IPR029021">
    <property type="entry name" value="Prot-tyrosine_phosphatase-like"/>
</dbReference>
<dbReference type="PROSITE" id="PS50056">
    <property type="entry name" value="TYR_PHOSPHATASE_2"/>
    <property type="match status" value="1"/>
</dbReference>
<dbReference type="SUPFAM" id="SSF52799">
    <property type="entry name" value="(Phosphotyrosine protein) phosphatases II"/>
    <property type="match status" value="1"/>
</dbReference>
<sequence>MTAYSTRNRKPLEEASRTIHAFCFVEVDFRTVNHETGDSPTLPLPSFAYALAKIGQLMADLPSPPFITVPGIANFRDIGGTPISTSTKVSSGVLFRSADPSNVTQAGLVKLKDLGVTHYFDLRSTIEIERDAWNAGQSADPETGVEGTRKIGIKRYWAPVFAGDDYSPEKIALRYRQYAREGTEGFSHAYADILRAGAPSFSNIFMHLANVPSPCLIHCTAGKDRTGVFVALLLSLLGCSDETVAGEYALTEQGLAEKKSIFLARLLQTEALKGDQEGAENMVGARAANMLATLVMLREEYGSVEDYLKNMCNLTDRDIRNIRARFIH</sequence>
<dbReference type="PROSITE" id="PS00383">
    <property type="entry name" value="TYR_PHOSPHATASE_1"/>
    <property type="match status" value="1"/>
</dbReference>
<organism evidence="2 3">
    <name type="scientific">Viridothelium virens</name>
    <name type="common">Speckled blister lichen</name>
    <name type="synonym">Trypethelium virens</name>
    <dbReference type="NCBI Taxonomy" id="1048519"/>
    <lineage>
        <taxon>Eukaryota</taxon>
        <taxon>Fungi</taxon>
        <taxon>Dikarya</taxon>
        <taxon>Ascomycota</taxon>
        <taxon>Pezizomycotina</taxon>
        <taxon>Dothideomycetes</taxon>
        <taxon>Dothideomycetes incertae sedis</taxon>
        <taxon>Trypetheliales</taxon>
        <taxon>Trypetheliaceae</taxon>
        <taxon>Viridothelium</taxon>
    </lineage>
</organism>
<dbReference type="Pfam" id="PF13350">
    <property type="entry name" value="Y_phosphatase3"/>
    <property type="match status" value="1"/>
</dbReference>
<evidence type="ECO:0000259" key="1">
    <source>
        <dbReference type="PROSITE" id="PS50056"/>
    </source>
</evidence>
<name>A0A6A6HD85_VIRVR</name>
<dbReference type="InterPro" id="IPR016130">
    <property type="entry name" value="Tyr_Pase_AS"/>
</dbReference>
<dbReference type="PANTHER" id="PTHR31126">
    <property type="entry name" value="TYROSINE-PROTEIN PHOSPHATASE"/>
    <property type="match status" value="1"/>
</dbReference>
<evidence type="ECO:0000313" key="3">
    <source>
        <dbReference type="Proteomes" id="UP000800092"/>
    </source>
</evidence>
<proteinExistence type="predicted"/>
<dbReference type="PANTHER" id="PTHR31126:SF1">
    <property type="entry name" value="TYROSINE SPECIFIC PROTEIN PHOSPHATASES DOMAIN-CONTAINING PROTEIN"/>
    <property type="match status" value="1"/>
</dbReference>
<dbReference type="InterPro" id="IPR000387">
    <property type="entry name" value="Tyr_Pase_dom"/>
</dbReference>
<feature type="domain" description="Tyrosine specific protein phosphatases" evidence="1">
    <location>
        <begin position="216"/>
        <end position="234"/>
    </location>
</feature>
<keyword evidence="3" id="KW-1185">Reference proteome</keyword>
<dbReference type="InterPro" id="IPR026893">
    <property type="entry name" value="Tyr/Ser_Pase_IphP-type"/>
</dbReference>
<dbReference type="Gene3D" id="3.90.190.10">
    <property type="entry name" value="Protein tyrosine phosphatase superfamily"/>
    <property type="match status" value="1"/>
</dbReference>